<name>A0A9D9DXW4_9SPIO</name>
<sequence length="197" mass="21857">MSHPLYYWMTDNAELFRYAGELACMREGAGRILLSGSASAFLAPLFKTLYPDATIIVASDDSSVLDEVKGMCPDVISECVPLCAFTADHVDIAVSVLAIESLETRELTTYLFSLYDALSEDGNLYISFPQAERPGLYPMNEETSWYDAGVKVKMKRYQAEDVMKALSMIGFELRAAEKDENAELGTIISIHAVKKRV</sequence>
<dbReference type="InterPro" id="IPR029063">
    <property type="entry name" value="SAM-dependent_MTases_sf"/>
</dbReference>
<accession>A0A9D9DXW4</accession>
<comment type="caution">
    <text evidence="1">The sequence shown here is derived from an EMBL/GenBank/DDBJ whole genome shotgun (WGS) entry which is preliminary data.</text>
</comment>
<reference evidence="1" key="2">
    <citation type="journal article" date="2021" name="PeerJ">
        <title>Extensive microbial diversity within the chicken gut microbiome revealed by metagenomics and culture.</title>
        <authorList>
            <person name="Gilroy R."/>
            <person name="Ravi A."/>
            <person name="Getino M."/>
            <person name="Pursley I."/>
            <person name="Horton D.L."/>
            <person name="Alikhan N.F."/>
            <person name="Baker D."/>
            <person name="Gharbi K."/>
            <person name="Hall N."/>
            <person name="Watson M."/>
            <person name="Adriaenssens E.M."/>
            <person name="Foster-Nyarko E."/>
            <person name="Jarju S."/>
            <person name="Secka A."/>
            <person name="Antonio M."/>
            <person name="Oren A."/>
            <person name="Chaudhuri R.R."/>
            <person name="La Ragione R."/>
            <person name="Hildebrand F."/>
            <person name="Pallen M.J."/>
        </authorList>
    </citation>
    <scope>NUCLEOTIDE SEQUENCE</scope>
    <source>
        <strain evidence="1">7293</strain>
    </source>
</reference>
<organism evidence="1 2">
    <name type="scientific">Candidatus Ornithospirochaeta stercoripullorum</name>
    <dbReference type="NCBI Taxonomy" id="2840899"/>
    <lineage>
        <taxon>Bacteria</taxon>
        <taxon>Pseudomonadati</taxon>
        <taxon>Spirochaetota</taxon>
        <taxon>Spirochaetia</taxon>
        <taxon>Spirochaetales</taxon>
        <taxon>Spirochaetaceae</taxon>
        <taxon>Spirochaetaceae incertae sedis</taxon>
        <taxon>Candidatus Ornithospirochaeta</taxon>
    </lineage>
</organism>
<dbReference type="AlphaFoldDB" id="A0A9D9DXW4"/>
<dbReference type="Proteomes" id="UP000823615">
    <property type="component" value="Unassembled WGS sequence"/>
</dbReference>
<evidence type="ECO:0000313" key="1">
    <source>
        <dbReference type="EMBL" id="MBO8435468.1"/>
    </source>
</evidence>
<reference evidence="1" key="1">
    <citation type="submission" date="2020-10" db="EMBL/GenBank/DDBJ databases">
        <authorList>
            <person name="Gilroy R."/>
        </authorList>
    </citation>
    <scope>NUCLEOTIDE SEQUENCE</scope>
    <source>
        <strain evidence="1">7293</strain>
    </source>
</reference>
<dbReference type="EMBL" id="JADIMT010000009">
    <property type="protein sequence ID" value="MBO8435468.1"/>
    <property type="molecule type" value="Genomic_DNA"/>
</dbReference>
<dbReference type="Gene3D" id="3.40.50.150">
    <property type="entry name" value="Vaccinia Virus protein VP39"/>
    <property type="match status" value="1"/>
</dbReference>
<evidence type="ECO:0000313" key="2">
    <source>
        <dbReference type="Proteomes" id="UP000823615"/>
    </source>
</evidence>
<dbReference type="SUPFAM" id="SSF53335">
    <property type="entry name" value="S-adenosyl-L-methionine-dependent methyltransferases"/>
    <property type="match status" value="1"/>
</dbReference>
<proteinExistence type="predicted"/>
<gene>
    <name evidence="1" type="ORF">IAA97_00585</name>
</gene>
<protein>
    <submittedName>
        <fullName evidence="1">Uncharacterized protein</fullName>
    </submittedName>
</protein>